<evidence type="ECO:0008006" key="11">
    <source>
        <dbReference type="Google" id="ProtNLM"/>
    </source>
</evidence>
<dbReference type="PIRSF" id="PIRSF016379">
    <property type="entry name" value="ENT"/>
    <property type="match status" value="1"/>
</dbReference>
<keyword evidence="6 8" id="KW-0472">Membrane</keyword>
<dbReference type="InterPro" id="IPR002259">
    <property type="entry name" value="Eqnu_transpt"/>
</dbReference>
<evidence type="ECO:0000256" key="5">
    <source>
        <dbReference type="ARBA" id="ARBA00022989"/>
    </source>
</evidence>
<reference evidence="9" key="1">
    <citation type="journal article" date="2021" name="Mol. Ecol. Resour.">
        <title>Phylogenomic analyses of the genus Drosophila reveals genomic signals of climate adaptation.</title>
        <authorList>
            <person name="Li F."/>
            <person name="Rane R.V."/>
            <person name="Luria V."/>
            <person name="Xiong Z."/>
            <person name="Chen J."/>
            <person name="Li Z."/>
            <person name="Catullo R.A."/>
            <person name="Griffin P.C."/>
            <person name="Schiffer M."/>
            <person name="Pearce S."/>
            <person name="Lee S.F."/>
            <person name="McElroy K."/>
            <person name="Stocker A."/>
            <person name="Shirriffs J."/>
            <person name="Cockerell F."/>
            <person name="Coppin C."/>
            <person name="Sgro C.M."/>
            <person name="Karger A."/>
            <person name="Cain J.W."/>
            <person name="Weber J.A."/>
            <person name="Santpere G."/>
            <person name="Kirschner M.W."/>
            <person name="Hoffmann A.A."/>
            <person name="Oakeshott J.G."/>
            <person name="Zhang G."/>
        </authorList>
    </citation>
    <scope>NUCLEOTIDE SEQUENCE</scope>
    <source>
        <strain evidence="9">BGI-SZ-2011g</strain>
    </source>
</reference>
<feature type="transmembrane region" description="Helical" evidence="8">
    <location>
        <begin position="201"/>
        <end position="224"/>
    </location>
</feature>
<feature type="transmembrane region" description="Helical" evidence="8">
    <location>
        <begin position="161"/>
        <end position="180"/>
    </location>
</feature>
<evidence type="ECO:0000256" key="6">
    <source>
        <dbReference type="ARBA" id="ARBA00023136"/>
    </source>
</evidence>
<proteinExistence type="inferred from homology"/>
<evidence type="ECO:0000256" key="8">
    <source>
        <dbReference type="SAM" id="Phobius"/>
    </source>
</evidence>
<comment type="similarity">
    <text evidence="2">Belongs to the SLC29A/ENT transporter (TC 2.A.57) family.</text>
</comment>
<feature type="compositionally biased region" description="Polar residues" evidence="7">
    <location>
        <begin position="20"/>
        <end position="34"/>
    </location>
</feature>
<dbReference type="PANTHER" id="PTHR10332">
    <property type="entry name" value="EQUILIBRATIVE NUCLEOSIDE TRANSPORTER"/>
    <property type="match status" value="1"/>
</dbReference>
<feature type="transmembrane region" description="Helical" evidence="8">
    <location>
        <begin position="431"/>
        <end position="457"/>
    </location>
</feature>
<evidence type="ECO:0000313" key="10">
    <source>
        <dbReference type="Proteomes" id="UP001200034"/>
    </source>
</evidence>
<feature type="transmembrane region" description="Helical" evidence="8">
    <location>
        <begin position="358"/>
        <end position="375"/>
    </location>
</feature>
<gene>
    <name evidence="9" type="ORF">KR093_002346</name>
</gene>
<dbReference type="InterPro" id="IPR036259">
    <property type="entry name" value="MFS_trans_sf"/>
</dbReference>
<keyword evidence="4 8" id="KW-0812">Transmembrane</keyword>
<comment type="caution">
    <text evidence="9">The sequence shown here is derived from an EMBL/GenBank/DDBJ whole genome shotgun (WGS) entry which is preliminary data.</text>
</comment>
<evidence type="ECO:0000313" key="9">
    <source>
        <dbReference type="EMBL" id="KAH8376954.1"/>
    </source>
</evidence>
<feature type="transmembrane region" description="Helical" evidence="8">
    <location>
        <begin position="57"/>
        <end position="77"/>
    </location>
</feature>
<feature type="transmembrane region" description="Helical" evidence="8">
    <location>
        <begin position="395"/>
        <end position="419"/>
    </location>
</feature>
<sequence length="459" mass="51696">MGDRKGEESPFISSKKPVTLNPSWESQMQPDTNGKGSGSMMMRIAATLQTPVDKYKIVFFIFILHGLGTLMPWNMFITAKSYFEEFKLSENNTIKTEINYRGNFMQNMGFASQIPNVLFNWINIFINFGGDLTSRIVYSILMEIVILIITVVLAMLDSYEWPGIFFFATMSSIVLINMCNGIYQSTIYGLVAALPPKYTGAVVLGSNISGCFATLMSILCASFFESQRTSAIYYFVTAILVLLLCFDTYFALPLNKFFRHYEMLSRQNEKGSSGSKAPLKVPYWQIFKKASPQLFNVFFTFFVTLSVFPAVHSDIKGSEDFIFGSKYFTLVTCFLTFNVFAMLGSLTTSWIQWPKPKFLVVPVVLRAVFIPLLIFCNYAPSNIVRTLPVLITNEWLYWIIAIIMSFSSGYLSSLGMMYAPQTVNAKYQITAGMFAAAVLVSGIFAGVLFSYLCPLIIQL</sequence>
<dbReference type="AlphaFoldDB" id="A0AAD4K3Q3"/>
<feature type="transmembrane region" description="Helical" evidence="8">
    <location>
        <begin position="327"/>
        <end position="346"/>
    </location>
</feature>
<dbReference type="Proteomes" id="UP001200034">
    <property type="component" value="Unassembled WGS sequence"/>
</dbReference>
<feature type="transmembrane region" description="Helical" evidence="8">
    <location>
        <begin position="230"/>
        <end position="252"/>
    </location>
</feature>
<accession>A0AAD4K3Q3</accession>
<protein>
    <recommendedName>
        <fullName evidence="11">Equilibrative nucleoside transporter 1</fullName>
    </recommendedName>
</protein>
<evidence type="ECO:0000256" key="7">
    <source>
        <dbReference type="SAM" id="MobiDB-lite"/>
    </source>
</evidence>
<dbReference type="PRINTS" id="PR01130">
    <property type="entry name" value="DERENTRNSPRT"/>
</dbReference>
<organism evidence="9 10">
    <name type="scientific">Drosophila rubida</name>
    <dbReference type="NCBI Taxonomy" id="30044"/>
    <lineage>
        <taxon>Eukaryota</taxon>
        <taxon>Metazoa</taxon>
        <taxon>Ecdysozoa</taxon>
        <taxon>Arthropoda</taxon>
        <taxon>Hexapoda</taxon>
        <taxon>Insecta</taxon>
        <taxon>Pterygota</taxon>
        <taxon>Neoptera</taxon>
        <taxon>Endopterygota</taxon>
        <taxon>Diptera</taxon>
        <taxon>Brachycera</taxon>
        <taxon>Muscomorpha</taxon>
        <taxon>Ephydroidea</taxon>
        <taxon>Drosophilidae</taxon>
        <taxon>Drosophila</taxon>
    </lineage>
</organism>
<dbReference type="GO" id="GO:0005886">
    <property type="term" value="C:plasma membrane"/>
    <property type="evidence" value="ECO:0007669"/>
    <property type="project" value="TreeGrafter"/>
</dbReference>
<dbReference type="EMBL" id="JAJJHW010001127">
    <property type="protein sequence ID" value="KAH8376954.1"/>
    <property type="molecule type" value="Genomic_DNA"/>
</dbReference>
<evidence type="ECO:0000256" key="1">
    <source>
        <dbReference type="ARBA" id="ARBA00004141"/>
    </source>
</evidence>
<comment type="subcellular location">
    <subcellularLocation>
        <location evidence="1">Membrane</location>
        <topology evidence="1">Multi-pass membrane protein</topology>
    </subcellularLocation>
</comment>
<keyword evidence="5 8" id="KW-1133">Transmembrane helix</keyword>
<evidence type="ECO:0000256" key="3">
    <source>
        <dbReference type="ARBA" id="ARBA00022448"/>
    </source>
</evidence>
<feature type="transmembrane region" description="Helical" evidence="8">
    <location>
        <begin position="294"/>
        <end position="312"/>
    </location>
</feature>
<evidence type="ECO:0000256" key="4">
    <source>
        <dbReference type="ARBA" id="ARBA00022692"/>
    </source>
</evidence>
<feature type="transmembrane region" description="Helical" evidence="8">
    <location>
        <begin position="136"/>
        <end position="155"/>
    </location>
</feature>
<keyword evidence="3" id="KW-0813">Transport</keyword>
<dbReference type="PANTHER" id="PTHR10332:SF80">
    <property type="entry name" value="EQUILIBRATIVE NUCLEOSIDE TRANSPORTER 2, ISOFORM A"/>
    <property type="match status" value="1"/>
</dbReference>
<dbReference type="GO" id="GO:0005337">
    <property type="term" value="F:nucleoside transmembrane transporter activity"/>
    <property type="evidence" value="ECO:0007669"/>
    <property type="project" value="InterPro"/>
</dbReference>
<evidence type="ECO:0000256" key="2">
    <source>
        <dbReference type="ARBA" id="ARBA00007965"/>
    </source>
</evidence>
<name>A0AAD4K3Q3_9MUSC</name>
<keyword evidence="10" id="KW-1185">Reference proteome</keyword>
<dbReference type="Pfam" id="PF01733">
    <property type="entry name" value="Nucleoside_tran"/>
    <property type="match status" value="1"/>
</dbReference>
<feature type="region of interest" description="Disordered" evidence="7">
    <location>
        <begin position="1"/>
        <end position="36"/>
    </location>
</feature>
<dbReference type="SUPFAM" id="SSF103473">
    <property type="entry name" value="MFS general substrate transporter"/>
    <property type="match status" value="1"/>
</dbReference>